<evidence type="ECO:0000259" key="9">
    <source>
        <dbReference type="SMART" id="SM00382"/>
    </source>
</evidence>
<comment type="catalytic activity">
    <reaction evidence="7">
        <text>ATP + H2O = ADP + phosphate + H(+)</text>
        <dbReference type="Rhea" id="RHEA:13065"/>
        <dbReference type="ChEBI" id="CHEBI:15377"/>
        <dbReference type="ChEBI" id="CHEBI:15378"/>
        <dbReference type="ChEBI" id="CHEBI:30616"/>
        <dbReference type="ChEBI" id="CHEBI:43474"/>
        <dbReference type="ChEBI" id="CHEBI:456216"/>
    </reaction>
    <physiologicalReaction direction="left-to-right" evidence="7">
        <dbReference type="Rhea" id="RHEA:13066"/>
    </physiologicalReaction>
</comment>
<organism evidence="10 11">
    <name type="scientific">Pterulicium gracile</name>
    <dbReference type="NCBI Taxonomy" id="1884261"/>
    <lineage>
        <taxon>Eukaryota</taxon>
        <taxon>Fungi</taxon>
        <taxon>Dikarya</taxon>
        <taxon>Basidiomycota</taxon>
        <taxon>Agaricomycotina</taxon>
        <taxon>Agaricomycetes</taxon>
        <taxon>Agaricomycetidae</taxon>
        <taxon>Agaricales</taxon>
        <taxon>Pleurotineae</taxon>
        <taxon>Pterulaceae</taxon>
        <taxon>Pterulicium</taxon>
    </lineage>
</organism>
<dbReference type="InterPro" id="IPR003593">
    <property type="entry name" value="AAA+_ATPase"/>
</dbReference>
<accession>A0A5C3QU17</accession>
<evidence type="ECO:0000256" key="5">
    <source>
        <dbReference type="ARBA" id="ARBA00032509"/>
    </source>
</evidence>
<dbReference type="GO" id="GO:0003723">
    <property type="term" value="F:RNA binding"/>
    <property type="evidence" value="ECO:0007669"/>
    <property type="project" value="TreeGrafter"/>
</dbReference>
<keyword evidence="10" id="KW-0378">Hydrolase</keyword>
<feature type="domain" description="AAA+ ATPase" evidence="9">
    <location>
        <begin position="458"/>
        <end position="594"/>
    </location>
</feature>
<dbReference type="FunFam" id="3.40.50.300:FF:000365">
    <property type="entry name" value="Ribosome biogenesis ATPase RIX7"/>
    <property type="match status" value="1"/>
</dbReference>
<dbReference type="InterPro" id="IPR050168">
    <property type="entry name" value="AAA_ATPase_domain"/>
</dbReference>
<dbReference type="CDD" id="cd19530">
    <property type="entry name" value="RecA-like_NVL_r2-like"/>
    <property type="match status" value="1"/>
</dbReference>
<dbReference type="InterPro" id="IPR003960">
    <property type="entry name" value="ATPase_AAA_CS"/>
</dbReference>
<dbReference type="STRING" id="1884261.A0A5C3QU17"/>
<dbReference type="GO" id="GO:0042254">
    <property type="term" value="P:ribosome biogenesis"/>
    <property type="evidence" value="ECO:0007669"/>
    <property type="project" value="TreeGrafter"/>
</dbReference>
<evidence type="ECO:0000256" key="3">
    <source>
        <dbReference type="ARBA" id="ARBA00022741"/>
    </source>
</evidence>
<protein>
    <recommendedName>
        <fullName evidence="6">Peroxisomal ATPase PEX1</fullName>
    </recommendedName>
    <alternativeName>
        <fullName evidence="5">Peroxin-1</fullName>
    </alternativeName>
</protein>
<dbReference type="EMBL" id="ML178819">
    <property type="protein sequence ID" value="TFL04031.1"/>
    <property type="molecule type" value="Genomic_DNA"/>
</dbReference>
<dbReference type="GO" id="GO:0005524">
    <property type="term" value="F:ATP binding"/>
    <property type="evidence" value="ECO:0007669"/>
    <property type="project" value="UniProtKB-KW"/>
</dbReference>
<evidence type="ECO:0000256" key="7">
    <source>
        <dbReference type="ARBA" id="ARBA00048778"/>
    </source>
</evidence>
<dbReference type="Proteomes" id="UP000305067">
    <property type="component" value="Unassembled WGS sequence"/>
</dbReference>
<dbReference type="InterPro" id="IPR027417">
    <property type="entry name" value="P-loop_NTPase"/>
</dbReference>
<evidence type="ECO:0000256" key="1">
    <source>
        <dbReference type="ARBA" id="ARBA00006914"/>
    </source>
</evidence>
<dbReference type="AlphaFoldDB" id="A0A5C3QU17"/>
<evidence type="ECO:0000313" key="10">
    <source>
        <dbReference type="EMBL" id="TFL04031.1"/>
    </source>
</evidence>
<dbReference type="CDD" id="cd19518">
    <property type="entry name" value="RecA-like_NVL_r1-like"/>
    <property type="match status" value="1"/>
</dbReference>
<dbReference type="GO" id="GO:1990275">
    <property type="term" value="F:preribosome binding"/>
    <property type="evidence" value="ECO:0007669"/>
    <property type="project" value="TreeGrafter"/>
</dbReference>
<feature type="compositionally biased region" description="Polar residues" evidence="8">
    <location>
        <begin position="1"/>
        <end position="19"/>
    </location>
</feature>
<feature type="compositionally biased region" description="Low complexity" evidence="8">
    <location>
        <begin position="46"/>
        <end position="61"/>
    </location>
</feature>
<evidence type="ECO:0000256" key="6">
    <source>
        <dbReference type="ARBA" id="ARBA00034532"/>
    </source>
</evidence>
<keyword evidence="3" id="KW-0547">Nucleotide-binding</keyword>
<dbReference type="Gene3D" id="1.10.8.60">
    <property type="match status" value="2"/>
</dbReference>
<keyword evidence="11" id="KW-1185">Reference proteome</keyword>
<dbReference type="GO" id="GO:0007031">
    <property type="term" value="P:peroxisome organization"/>
    <property type="evidence" value="ECO:0007669"/>
    <property type="project" value="UniProtKB-KW"/>
</dbReference>
<dbReference type="PANTHER" id="PTHR23077:SF171">
    <property type="entry name" value="NUCLEAR VALOSIN-CONTAINING PROTEIN-LIKE"/>
    <property type="match status" value="1"/>
</dbReference>
<dbReference type="PANTHER" id="PTHR23077">
    <property type="entry name" value="AAA-FAMILY ATPASE"/>
    <property type="match status" value="1"/>
</dbReference>
<feature type="region of interest" description="Disordered" evidence="8">
    <location>
        <begin position="1"/>
        <end position="99"/>
    </location>
</feature>
<dbReference type="SMART" id="SM00382">
    <property type="entry name" value="AAA"/>
    <property type="match status" value="2"/>
</dbReference>
<dbReference type="GO" id="GO:0016887">
    <property type="term" value="F:ATP hydrolysis activity"/>
    <property type="evidence" value="ECO:0007669"/>
    <property type="project" value="InterPro"/>
</dbReference>
<dbReference type="InterPro" id="IPR003959">
    <property type="entry name" value="ATPase_AAA_core"/>
</dbReference>
<sequence length="725" mass="78884">MDSRPNSLNRSMQSVWSTQRKSKINLNAAPAPDPTQTSAPPEPVGTSTIPSTTTADPAAPTVKRRTRRTDDQSSSKRQKTSQDAIAEKYTPPTSRLSDLGGLDASIEKMLELVAMPICHPEIYLHTGVQPPRGVLLHGPPGCGKTLLANAMAGELGVPFISISAPSIVSGMSGESEKTLRDTFEEAKRVAPCLLFIDEIDAITPKRENASREMERRIVAQFLTCMDEMSWEKNDNKPVIVMGATNRPDSLDPALRRAGRFDHEIDIGVPDEEARTRILTVLCSKLRLEGDFDLRNLAKATPGYVGADLSALTGAAGIIAVKRIFRQLSDGTLALPPTEEMQVDVDANPPTEQPVLPTEPPDGPRLTYLLPPSSIGHFINNHPNPLTPEQLLPIVIAFPDFVEALAHVQPSSKREGFTTIPDVTWADIGALHSTREELNMAIVQPIRRPEIFQQVGITKPCGVLLWGPPGCGKTLLAKAVANESRANFISVKGPELLNKYVGESERAVRQVFSRARASSPCVIFFDELDALVPRRDDSMSESSARVVNTLLTELDGLDTRKSVYVIAATNRPDIIDPAMVRPGRLDKLLYVDLPSPDERAEIVKTITRTVPMESADIMPSLEALFRGRCHGYSGADLASVVREAGVIALKRALGRMDELPADAVVGSQDQVRVVLADFVGALDKVGPSVSEAQRRRYEALRNKFAGLPVTYKVQDKESAEPVVPSS</sequence>
<dbReference type="PROSITE" id="PS00674">
    <property type="entry name" value="AAA"/>
    <property type="match status" value="1"/>
</dbReference>
<dbReference type="Pfam" id="PF00004">
    <property type="entry name" value="AAA"/>
    <property type="match status" value="2"/>
</dbReference>
<reference evidence="10 11" key="1">
    <citation type="journal article" date="2019" name="Nat. Ecol. Evol.">
        <title>Megaphylogeny resolves global patterns of mushroom evolution.</title>
        <authorList>
            <person name="Varga T."/>
            <person name="Krizsan K."/>
            <person name="Foldi C."/>
            <person name="Dima B."/>
            <person name="Sanchez-Garcia M."/>
            <person name="Sanchez-Ramirez S."/>
            <person name="Szollosi G.J."/>
            <person name="Szarkandi J.G."/>
            <person name="Papp V."/>
            <person name="Albert L."/>
            <person name="Andreopoulos W."/>
            <person name="Angelini C."/>
            <person name="Antonin V."/>
            <person name="Barry K.W."/>
            <person name="Bougher N.L."/>
            <person name="Buchanan P."/>
            <person name="Buyck B."/>
            <person name="Bense V."/>
            <person name="Catcheside P."/>
            <person name="Chovatia M."/>
            <person name="Cooper J."/>
            <person name="Damon W."/>
            <person name="Desjardin D."/>
            <person name="Finy P."/>
            <person name="Geml J."/>
            <person name="Haridas S."/>
            <person name="Hughes K."/>
            <person name="Justo A."/>
            <person name="Karasinski D."/>
            <person name="Kautmanova I."/>
            <person name="Kiss B."/>
            <person name="Kocsube S."/>
            <person name="Kotiranta H."/>
            <person name="LaButti K.M."/>
            <person name="Lechner B.E."/>
            <person name="Liimatainen K."/>
            <person name="Lipzen A."/>
            <person name="Lukacs Z."/>
            <person name="Mihaltcheva S."/>
            <person name="Morgado L.N."/>
            <person name="Niskanen T."/>
            <person name="Noordeloos M.E."/>
            <person name="Ohm R.A."/>
            <person name="Ortiz-Santana B."/>
            <person name="Ovrebo C."/>
            <person name="Racz N."/>
            <person name="Riley R."/>
            <person name="Savchenko A."/>
            <person name="Shiryaev A."/>
            <person name="Soop K."/>
            <person name="Spirin V."/>
            <person name="Szebenyi C."/>
            <person name="Tomsovsky M."/>
            <person name="Tulloss R.E."/>
            <person name="Uehling J."/>
            <person name="Grigoriev I.V."/>
            <person name="Vagvolgyi C."/>
            <person name="Papp T."/>
            <person name="Martin F.M."/>
            <person name="Miettinen O."/>
            <person name="Hibbett D.S."/>
            <person name="Nagy L.G."/>
        </authorList>
    </citation>
    <scope>NUCLEOTIDE SEQUENCE [LARGE SCALE GENOMIC DNA]</scope>
    <source>
        <strain evidence="10 11">CBS 309.79</strain>
    </source>
</reference>
<proteinExistence type="inferred from homology"/>
<dbReference type="FunFam" id="3.40.50.300:FF:000149">
    <property type="entry name" value="Nuclear valosin-containing protein-like"/>
    <property type="match status" value="1"/>
</dbReference>
<comment type="similarity">
    <text evidence="1">Belongs to the AAA ATPase family.</text>
</comment>
<dbReference type="OrthoDB" id="27435at2759"/>
<feature type="domain" description="AAA+ ATPase" evidence="9">
    <location>
        <begin position="130"/>
        <end position="270"/>
    </location>
</feature>
<dbReference type="InterPro" id="IPR041569">
    <property type="entry name" value="AAA_lid_3"/>
</dbReference>
<evidence type="ECO:0000313" key="11">
    <source>
        <dbReference type="Proteomes" id="UP000305067"/>
    </source>
</evidence>
<dbReference type="Gene3D" id="3.40.50.300">
    <property type="entry name" value="P-loop containing nucleotide triphosphate hydrolases"/>
    <property type="match status" value="2"/>
</dbReference>
<dbReference type="GO" id="GO:0005634">
    <property type="term" value="C:nucleus"/>
    <property type="evidence" value="ECO:0007669"/>
    <property type="project" value="TreeGrafter"/>
</dbReference>
<evidence type="ECO:0000256" key="4">
    <source>
        <dbReference type="ARBA" id="ARBA00022840"/>
    </source>
</evidence>
<keyword evidence="2" id="KW-0962">Peroxisome biogenesis</keyword>
<evidence type="ECO:0000256" key="8">
    <source>
        <dbReference type="SAM" id="MobiDB-lite"/>
    </source>
</evidence>
<dbReference type="Pfam" id="PF17862">
    <property type="entry name" value="AAA_lid_3"/>
    <property type="match status" value="2"/>
</dbReference>
<dbReference type="SUPFAM" id="SSF52540">
    <property type="entry name" value="P-loop containing nucleoside triphosphate hydrolases"/>
    <property type="match status" value="2"/>
</dbReference>
<name>A0A5C3QU17_9AGAR</name>
<gene>
    <name evidence="10" type="ORF">BDV98DRAFT_357915</name>
</gene>
<evidence type="ECO:0000256" key="2">
    <source>
        <dbReference type="ARBA" id="ARBA00022593"/>
    </source>
</evidence>
<keyword evidence="4" id="KW-0067">ATP-binding</keyword>